<evidence type="ECO:0000256" key="2">
    <source>
        <dbReference type="SAM" id="Phobius"/>
    </source>
</evidence>
<gene>
    <name evidence="3 5" type="ORF">BDZ99DRAFT_572695</name>
</gene>
<name>A0A6A6YGU2_9PEZI</name>
<dbReference type="Proteomes" id="UP000504636">
    <property type="component" value="Unplaced"/>
</dbReference>
<dbReference type="GeneID" id="54469117"/>
<feature type="compositionally biased region" description="Low complexity" evidence="1">
    <location>
        <begin position="63"/>
        <end position="72"/>
    </location>
</feature>
<evidence type="ECO:0000313" key="3">
    <source>
        <dbReference type="EMBL" id="KAF2807798.1"/>
    </source>
</evidence>
<feature type="compositionally biased region" description="Polar residues" evidence="1">
    <location>
        <begin position="301"/>
        <end position="327"/>
    </location>
</feature>
<keyword evidence="2" id="KW-0472">Membrane</keyword>
<feature type="region of interest" description="Disordered" evidence="1">
    <location>
        <begin position="256"/>
        <end position="351"/>
    </location>
</feature>
<feature type="compositionally biased region" description="Polar residues" evidence="1">
    <location>
        <begin position="481"/>
        <end position="496"/>
    </location>
</feature>
<dbReference type="EMBL" id="MU003704">
    <property type="protein sequence ID" value="KAF2807798.1"/>
    <property type="molecule type" value="Genomic_DNA"/>
</dbReference>
<keyword evidence="2" id="KW-1133">Transmembrane helix</keyword>
<feature type="compositionally biased region" description="Polar residues" evidence="1">
    <location>
        <begin position="136"/>
        <end position="147"/>
    </location>
</feature>
<dbReference type="RefSeq" id="XP_033574762.1">
    <property type="nucleotide sequence ID" value="XM_033728224.1"/>
</dbReference>
<evidence type="ECO:0000313" key="4">
    <source>
        <dbReference type="Proteomes" id="UP000504636"/>
    </source>
</evidence>
<evidence type="ECO:0000313" key="5">
    <source>
        <dbReference type="RefSeq" id="XP_033574762.1"/>
    </source>
</evidence>
<organism evidence="3">
    <name type="scientific">Mytilinidion resinicola</name>
    <dbReference type="NCBI Taxonomy" id="574789"/>
    <lineage>
        <taxon>Eukaryota</taxon>
        <taxon>Fungi</taxon>
        <taxon>Dikarya</taxon>
        <taxon>Ascomycota</taxon>
        <taxon>Pezizomycotina</taxon>
        <taxon>Dothideomycetes</taxon>
        <taxon>Pleosporomycetidae</taxon>
        <taxon>Mytilinidiales</taxon>
        <taxon>Mytilinidiaceae</taxon>
        <taxon>Mytilinidion</taxon>
    </lineage>
</organism>
<dbReference type="OrthoDB" id="3936275at2759"/>
<feature type="compositionally biased region" description="Low complexity" evidence="1">
    <location>
        <begin position="586"/>
        <end position="596"/>
    </location>
</feature>
<feature type="compositionally biased region" description="Polar residues" evidence="1">
    <location>
        <begin position="435"/>
        <end position="444"/>
    </location>
</feature>
<proteinExistence type="predicted"/>
<sequence>MATPSVLTTTVSGKVCTRSRRILPPSTALSTSVVLSTTAVSESSSVQVSSAIASLSNDQISSSTVLESSQSSENAPLPPAAAPTTADSQGASSTGKASTETSTEASSFVSSPFPSSSNAVIVSTSSFPSSTPSASQAESTVIPTSGSAGLISPFRGSGGSDSGNATAGNTSKTEVGALVGGIFGGIIGVALVGGLIFVCLRRRQTREKLEAWNQRINEKRRPGEHQDSDREPVSTFDRTKALLAGAGLTVTALMSKITSRKPPPQNEGSRNNVRDSVSSIYSQNTLARSRSRSEPASRLRQQFQGLSSRLKNSKGTAPRLDSTNKSPFSDAVDDQMVRNSNSNNPFLDPEDTRELTLSNLRVMNLDASHPSTGMLTPRQAIAAGLAGQQRAPITPTILERPPPAETENPFLSPFDDLASRNQVSTPDWLRRPSHSRTQSAQTALRSHPPSFDGKSTFHYPPPMNPFADPAQPPVPGLQLNYHPNNYTPQPPSNTYTPGPGPYPASTSSHSSQVLPRTYNPRISSSTTSDPFLFGEPGPSRPTTVFTNASFSRATRGKSDPFDLDRPEVLGFGAVGSRREVRASVTRQNSRSNRRSSTPNWVTMDDEMEYGPDRMSTLSMPLHKAATTDPGLAR</sequence>
<accession>A0A6A6YGU2</accession>
<keyword evidence="4" id="KW-1185">Reference proteome</keyword>
<feature type="region of interest" description="Disordered" evidence="1">
    <location>
        <begin position="63"/>
        <end position="168"/>
    </location>
</feature>
<feature type="compositionally biased region" description="Polar residues" evidence="1">
    <location>
        <begin position="266"/>
        <end position="285"/>
    </location>
</feature>
<reference evidence="5" key="2">
    <citation type="submission" date="2020-04" db="EMBL/GenBank/DDBJ databases">
        <authorList>
            <consortium name="NCBI Genome Project"/>
        </authorList>
    </citation>
    <scope>NUCLEOTIDE SEQUENCE</scope>
    <source>
        <strain evidence="5">CBS 304.34</strain>
    </source>
</reference>
<evidence type="ECO:0000256" key="1">
    <source>
        <dbReference type="SAM" id="MobiDB-lite"/>
    </source>
</evidence>
<reference evidence="5" key="3">
    <citation type="submission" date="2025-04" db="UniProtKB">
        <authorList>
            <consortium name="RefSeq"/>
        </authorList>
    </citation>
    <scope>IDENTIFICATION</scope>
    <source>
        <strain evidence="5">CBS 304.34</strain>
    </source>
</reference>
<feature type="transmembrane region" description="Helical" evidence="2">
    <location>
        <begin position="175"/>
        <end position="200"/>
    </location>
</feature>
<dbReference type="AlphaFoldDB" id="A0A6A6YGU2"/>
<feature type="compositionally biased region" description="Pro residues" evidence="1">
    <location>
        <begin position="459"/>
        <end position="475"/>
    </location>
</feature>
<feature type="compositionally biased region" description="Polar residues" evidence="1">
    <location>
        <begin position="504"/>
        <end position="514"/>
    </location>
</feature>
<feature type="region of interest" description="Disordered" evidence="1">
    <location>
        <begin position="583"/>
        <end position="633"/>
    </location>
</feature>
<feature type="compositionally biased region" description="Low complexity" evidence="1">
    <location>
        <begin position="82"/>
        <end position="135"/>
    </location>
</feature>
<feature type="region of interest" description="Disordered" evidence="1">
    <location>
        <begin position="398"/>
        <end position="514"/>
    </location>
</feature>
<protein>
    <submittedName>
        <fullName evidence="3 5">Uncharacterized protein</fullName>
    </submittedName>
</protein>
<reference evidence="3 5" key="1">
    <citation type="journal article" date="2020" name="Stud. Mycol.">
        <title>101 Dothideomycetes genomes: a test case for predicting lifestyles and emergence of pathogens.</title>
        <authorList>
            <person name="Haridas S."/>
            <person name="Albert R."/>
            <person name="Binder M."/>
            <person name="Bloem J."/>
            <person name="Labutti K."/>
            <person name="Salamov A."/>
            <person name="Andreopoulos B."/>
            <person name="Baker S."/>
            <person name="Barry K."/>
            <person name="Bills G."/>
            <person name="Bluhm B."/>
            <person name="Cannon C."/>
            <person name="Castanera R."/>
            <person name="Culley D."/>
            <person name="Daum C."/>
            <person name="Ezra D."/>
            <person name="Gonzalez J."/>
            <person name="Henrissat B."/>
            <person name="Kuo A."/>
            <person name="Liang C."/>
            <person name="Lipzen A."/>
            <person name="Lutzoni F."/>
            <person name="Magnuson J."/>
            <person name="Mondo S."/>
            <person name="Nolan M."/>
            <person name="Ohm R."/>
            <person name="Pangilinan J."/>
            <person name="Park H.-J."/>
            <person name="Ramirez L."/>
            <person name="Alfaro M."/>
            <person name="Sun H."/>
            <person name="Tritt A."/>
            <person name="Yoshinaga Y."/>
            <person name="Zwiers L.-H."/>
            <person name="Turgeon B."/>
            <person name="Goodwin S."/>
            <person name="Spatafora J."/>
            <person name="Crous P."/>
            <person name="Grigoriev I."/>
        </authorList>
    </citation>
    <scope>NUCLEOTIDE SEQUENCE</scope>
    <source>
        <strain evidence="3 5">CBS 304.34</strain>
    </source>
</reference>
<keyword evidence="2" id="KW-0812">Transmembrane</keyword>